<dbReference type="InterPro" id="IPR001138">
    <property type="entry name" value="Zn2Cys6_DnaBD"/>
</dbReference>
<dbReference type="SUPFAM" id="SSF57701">
    <property type="entry name" value="Zn2/Cys6 DNA-binding domain"/>
    <property type="match status" value="1"/>
</dbReference>
<accession>A0A1E4SDI5</accession>
<gene>
    <name evidence="3" type="ORF">CANTADRAFT_315594</name>
</gene>
<keyword evidence="4" id="KW-1185">Reference proteome</keyword>
<dbReference type="STRING" id="984487.A0A1E4SDI5"/>
<dbReference type="InterPro" id="IPR036864">
    <property type="entry name" value="Zn2-C6_fun-type_DNA-bd_sf"/>
</dbReference>
<organism evidence="3 4">
    <name type="scientific">Suhomyces tanzawaensis NRRL Y-17324</name>
    <dbReference type="NCBI Taxonomy" id="984487"/>
    <lineage>
        <taxon>Eukaryota</taxon>
        <taxon>Fungi</taxon>
        <taxon>Dikarya</taxon>
        <taxon>Ascomycota</taxon>
        <taxon>Saccharomycotina</taxon>
        <taxon>Pichiomycetes</taxon>
        <taxon>Debaryomycetaceae</taxon>
        <taxon>Suhomyces</taxon>
    </lineage>
</organism>
<dbReference type="OrthoDB" id="415590at2759"/>
<keyword evidence="1" id="KW-0539">Nucleus</keyword>
<evidence type="ECO:0000256" key="1">
    <source>
        <dbReference type="ARBA" id="ARBA00023242"/>
    </source>
</evidence>
<evidence type="ECO:0000259" key="2">
    <source>
        <dbReference type="PROSITE" id="PS50048"/>
    </source>
</evidence>
<dbReference type="PROSITE" id="PS50048">
    <property type="entry name" value="ZN2_CY6_FUNGAL_2"/>
    <property type="match status" value="1"/>
</dbReference>
<dbReference type="PANTHER" id="PTHR37534:SF46">
    <property type="entry name" value="ZN(II)2CYS6 TRANSCRIPTION FACTOR (EUROFUNG)"/>
    <property type="match status" value="1"/>
</dbReference>
<evidence type="ECO:0000313" key="3">
    <source>
        <dbReference type="EMBL" id="ODV77543.1"/>
    </source>
</evidence>
<reference evidence="4" key="1">
    <citation type="submission" date="2016-05" db="EMBL/GenBank/DDBJ databases">
        <title>Comparative genomics of biotechnologically important yeasts.</title>
        <authorList>
            <consortium name="DOE Joint Genome Institute"/>
            <person name="Riley R."/>
            <person name="Haridas S."/>
            <person name="Wolfe K.H."/>
            <person name="Lopes M.R."/>
            <person name="Hittinger C.T."/>
            <person name="Goker M."/>
            <person name="Salamov A."/>
            <person name="Wisecaver J."/>
            <person name="Long T.M."/>
            <person name="Aerts A.L."/>
            <person name="Barry K."/>
            <person name="Choi C."/>
            <person name="Clum A."/>
            <person name="Coughlan A.Y."/>
            <person name="Deshpande S."/>
            <person name="Douglass A.P."/>
            <person name="Hanson S.J."/>
            <person name="Klenk H.-P."/>
            <person name="Labutti K."/>
            <person name="Lapidus A."/>
            <person name="Lindquist E."/>
            <person name="Lipzen A."/>
            <person name="Meier-Kolthoff J.P."/>
            <person name="Ohm R.A."/>
            <person name="Otillar R.P."/>
            <person name="Pangilinan J."/>
            <person name="Peng Y."/>
            <person name="Rokas A."/>
            <person name="Rosa C.A."/>
            <person name="Scheuner C."/>
            <person name="Sibirny A.A."/>
            <person name="Slot J.C."/>
            <person name="Stielow J.B."/>
            <person name="Sun H."/>
            <person name="Kurtzman C.P."/>
            <person name="Blackwell M."/>
            <person name="Grigoriev I.V."/>
            <person name="Jeffries T.W."/>
        </authorList>
    </citation>
    <scope>NUCLEOTIDE SEQUENCE [LARGE SCALE GENOMIC DNA]</scope>
    <source>
        <strain evidence="4">NRRL Y-17324</strain>
    </source>
</reference>
<proteinExistence type="predicted"/>
<dbReference type="Proteomes" id="UP000094285">
    <property type="component" value="Unassembled WGS sequence"/>
</dbReference>
<sequence>MDKKRSKTSRSRTGCLTCRKRKKKCDELLYPKCRSCEIKNVECIWPTSKHELHRKLEQVKYVADSKKPIRQDWKSPNHKKHGYFLERIAMQQDCVEDQIEKLTNPTHLTKTVFERQDIQEATELKTLHTLNPSFDAKYISSPHSTTSVKPPLQKHLSTQQSLTLVDPLTLLEDYDEIPDPSTYFLEDMLMQIPGSATQPF</sequence>
<protein>
    <recommendedName>
        <fullName evidence="2">Zn(2)-C6 fungal-type domain-containing protein</fullName>
    </recommendedName>
</protein>
<dbReference type="GeneID" id="30982542"/>
<dbReference type="SMART" id="SM00066">
    <property type="entry name" value="GAL4"/>
    <property type="match status" value="1"/>
</dbReference>
<dbReference type="GO" id="GO:0008270">
    <property type="term" value="F:zinc ion binding"/>
    <property type="evidence" value="ECO:0007669"/>
    <property type="project" value="InterPro"/>
</dbReference>
<dbReference type="GO" id="GO:0000981">
    <property type="term" value="F:DNA-binding transcription factor activity, RNA polymerase II-specific"/>
    <property type="evidence" value="ECO:0007669"/>
    <property type="project" value="InterPro"/>
</dbReference>
<dbReference type="PROSITE" id="PS00463">
    <property type="entry name" value="ZN2_CY6_FUNGAL_1"/>
    <property type="match status" value="1"/>
</dbReference>
<dbReference type="Gene3D" id="4.10.240.10">
    <property type="entry name" value="Zn(2)-C6 fungal-type DNA-binding domain"/>
    <property type="match status" value="1"/>
</dbReference>
<dbReference type="RefSeq" id="XP_020062665.1">
    <property type="nucleotide sequence ID" value="XM_020208405.1"/>
</dbReference>
<dbReference type="CDD" id="cd00067">
    <property type="entry name" value="GAL4"/>
    <property type="match status" value="1"/>
</dbReference>
<name>A0A1E4SDI5_9ASCO</name>
<evidence type="ECO:0000313" key="4">
    <source>
        <dbReference type="Proteomes" id="UP000094285"/>
    </source>
</evidence>
<dbReference type="Pfam" id="PF00172">
    <property type="entry name" value="Zn_clus"/>
    <property type="match status" value="1"/>
</dbReference>
<dbReference type="EMBL" id="KV453915">
    <property type="protein sequence ID" value="ODV77543.1"/>
    <property type="molecule type" value="Genomic_DNA"/>
</dbReference>
<dbReference type="PANTHER" id="PTHR37534">
    <property type="entry name" value="TRANSCRIPTIONAL ACTIVATOR PROTEIN UGA3"/>
    <property type="match status" value="1"/>
</dbReference>
<feature type="domain" description="Zn(2)-C6 fungal-type" evidence="2">
    <location>
        <begin position="14"/>
        <end position="45"/>
    </location>
</feature>
<dbReference type="AlphaFoldDB" id="A0A1E4SDI5"/>